<dbReference type="InterPro" id="IPR009057">
    <property type="entry name" value="Homeodomain-like_sf"/>
</dbReference>
<dbReference type="PANTHER" id="PTHR37812">
    <property type="entry name" value="MU-LIKE PROPHAGE FLUMU PROTEIN C"/>
    <property type="match status" value="1"/>
</dbReference>
<evidence type="ECO:0000313" key="3">
    <source>
        <dbReference type="Proteomes" id="UP000244902"/>
    </source>
</evidence>
<evidence type="ECO:0000313" key="2">
    <source>
        <dbReference type="EMBL" id="AWI78618.1"/>
    </source>
</evidence>
<reference evidence="2 3" key="1">
    <citation type="submission" date="2017-06" db="EMBL/GenBank/DDBJ databases">
        <title>Azoarcus sp. TSNA42 complete genome sequence.</title>
        <authorList>
            <person name="Woo J.-H."/>
            <person name="Kim H.-S."/>
        </authorList>
    </citation>
    <scope>NUCLEOTIDE SEQUENCE [LARGE SCALE GENOMIC DNA]</scope>
    <source>
        <strain evidence="2 3">TSNA42</strain>
    </source>
</reference>
<dbReference type="EMBL" id="CP022188">
    <property type="protein sequence ID" value="AWI78618.1"/>
    <property type="molecule type" value="Genomic_DNA"/>
</dbReference>
<dbReference type="PANTHER" id="PTHR37812:SF1">
    <property type="entry name" value="MU-LIKE PROPHAGE FLUMU PROTEIN C"/>
    <property type="match status" value="1"/>
</dbReference>
<dbReference type="AlphaFoldDB" id="A0A2U8GYS5"/>
<dbReference type="SUPFAM" id="SSF46689">
    <property type="entry name" value="Homeodomain-like"/>
    <property type="match status" value="1"/>
</dbReference>
<feature type="domain" description="Mor transcription activator" evidence="1">
    <location>
        <begin position="10"/>
        <end position="113"/>
    </location>
</feature>
<protein>
    <submittedName>
        <fullName evidence="2">Transcriptional regulator</fullName>
    </submittedName>
</protein>
<gene>
    <name evidence="2" type="ORF">CEW87_04115</name>
</gene>
<sequence length="115" mass="13297">MSLMLDDDYPEALGLIANAAYTWLVEHLKLDHQTAAEAALSIAERARKELGGGHQYIPKGRDYELSRRDRQIYGKFHGDNYTQLAREFDLTEMRIRQIVDRCRKADIKARQTGLF</sequence>
<dbReference type="Pfam" id="PF08765">
    <property type="entry name" value="Mor"/>
    <property type="match status" value="1"/>
</dbReference>
<dbReference type="Gene3D" id="1.10.10.60">
    <property type="entry name" value="Homeodomain-like"/>
    <property type="match status" value="1"/>
</dbReference>
<accession>A0A2U8GYS5</accession>
<dbReference type="InterPro" id="IPR014875">
    <property type="entry name" value="Mor_transcription_activator"/>
</dbReference>
<name>A0A2U8GYS5_9RHOO</name>
<evidence type="ECO:0000259" key="1">
    <source>
        <dbReference type="Pfam" id="PF08765"/>
    </source>
</evidence>
<dbReference type="Proteomes" id="UP000244902">
    <property type="component" value="Chromosome"/>
</dbReference>
<proteinExistence type="predicted"/>
<dbReference type="InterPro" id="IPR052411">
    <property type="entry name" value="c-mor_Regulatory_Protein"/>
</dbReference>
<organism evidence="2 3">
    <name type="scientific">Parazoarcus communis</name>
    <dbReference type="NCBI Taxonomy" id="41977"/>
    <lineage>
        <taxon>Bacteria</taxon>
        <taxon>Pseudomonadati</taxon>
        <taxon>Pseudomonadota</taxon>
        <taxon>Betaproteobacteria</taxon>
        <taxon>Rhodocyclales</taxon>
        <taxon>Zoogloeaceae</taxon>
        <taxon>Parazoarcus</taxon>
    </lineage>
</organism>
<dbReference type="OrthoDB" id="8906055at2"/>
<dbReference type="RefSeq" id="WP_108971579.1">
    <property type="nucleotide sequence ID" value="NZ_CP022188.1"/>
</dbReference>